<dbReference type="AlphaFoldDB" id="A0A2U3QJN6"/>
<sequence length="254" mass="28709">MKCPKCGFDQPAGEAECFKCGIVFAKYLTKQKTSDDGPQINSETASSADYEQAKEEMFSWRDLLLYTDPEAGMFSLIGRSLILLGLFCWGLKIIFSSIESNYSGESFLHLINLPFHEAGHILFRVFGQFMTTLGGSLMQLLVPLICLLTFILKTRDTFGASVSLWWMGENLIDLAPYINDARDLKLVLLGGVTGKDVDDYHDWEFILRKLGLLEYDHFLARTSHLLGALLMICAFSWGGYLLLKQFRSRRSEAQ</sequence>
<dbReference type="EMBL" id="OUUY01000111">
    <property type="protein sequence ID" value="SPQ01623.1"/>
    <property type="molecule type" value="Genomic_DNA"/>
</dbReference>
<evidence type="ECO:0008006" key="4">
    <source>
        <dbReference type="Google" id="ProtNLM"/>
    </source>
</evidence>
<evidence type="ECO:0000256" key="1">
    <source>
        <dbReference type="SAM" id="Phobius"/>
    </source>
</evidence>
<feature type="transmembrane region" description="Helical" evidence="1">
    <location>
        <begin position="129"/>
        <end position="152"/>
    </location>
</feature>
<keyword evidence="1" id="KW-1133">Transmembrane helix</keyword>
<proteinExistence type="predicted"/>
<evidence type="ECO:0000313" key="2">
    <source>
        <dbReference type="EMBL" id="SPQ01623.1"/>
    </source>
</evidence>
<dbReference type="Proteomes" id="UP000245125">
    <property type="component" value="Unassembled WGS sequence"/>
</dbReference>
<dbReference type="OrthoDB" id="9801221at2"/>
<gene>
    <name evidence="2" type="ORF">NBG4_620015</name>
</gene>
<feature type="transmembrane region" description="Helical" evidence="1">
    <location>
        <begin position="225"/>
        <end position="243"/>
    </location>
</feature>
<reference evidence="3" key="1">
    <citation type="submission" date="2018-03" db="EMBL/GenBank/DDBJ databases">
        <authorList>
            <person name="Zecchin S."/>
        </authorList>
    </citation>
    <scope>NUCLEOTIDE SEQUENCE [LARGE SCALE GENOMIC DNA]</scope>
</reference>
<keyword evidence="1" id="KW-0472">Membrane</keyword>
<keyword evidence="3" id="KW-1185">Reference proteome</keyword>
<organism evidence="2 3">
    <name type="scientific">Candidatus Sulfobium mesophilum</name>
    <dbReference type="NCBI Taxonomy" id="2016548"/>
    <lineage>
        <taxon>Bacteria</taxon>
        <taxon>Pseudomonadati</taxon>
        <taxon>Nitrospirota</taxon>
        <taxon>Nitrospiria</taxon>
        <taxon>Nitrospirales</taxon>
        <taxon>Nitrospiraceae</taxon>
        <taxon>Candidatus Sulfobium</taxon>
    </lineage>
</organism>
<evidence type="ECO:0000313" key="3">
    <source>
        <dbReference type="Proteomes" id="UP000245125"/>
    </source>
</evidence>
<accession>A0A2U3QJN6</accession>
<feature type="transmembrane region" description="Helical" evidence="1">
    <location>
        <begin position="71"/>
        <end position="91"/>
    </location>
</feature>
<name>A0A2U3QJN6_9BACT</name>
<keyword evidence="1" id="KW-0812">Transmembrane</keyword>
<protein>
    <recommendedName>
        <fullName evidence="4">Zinc ribbon domain-containing protein</fullName>
    </recommendedName>
</protein>